<keyword evidence="3" id="KW-1185">Reference proteome</keyword>
<feature type="non-terminal residue" evidence="2">
    <location>
        <position position="55"/>
    </location>
</feature>
<reference evidence="2 3" key="1">
    <citation type="submission" date="2021-06" db="EMBL/GenBank/DDBJ databases">
        <authorList>
            <person name="Kallberg Y."/>
            <person name="Tangrot J."/>
            <person name="Rosling A."/>
        </authorList>
    </citation>
    <scope>NUCLEOTIDE SEQUENCE [LARGE SCALE GENOMIC DNA]</scope>
    <source>
        <strain evidence="2 3">120-4 pot B 10/14</strain>
    </source>
</reference>
<evidence type="ECO:0000313" key="2">
    <source>
        <dbReference type="EMBL" id="CAG8846057.1"/>
    </source>
</evidence>
<feature type="non-terminal residue" evidence="2">
    <location>
        <position position="1"/>
    </location>
</feature>
<proteinExistence type="predicted"/>
<name>A0ABN7X206_GIGMA</name>
<organism evidence="2 3">
    <name type="scientific">Gigaspora margarita</name>
    <dbReference type="NCBI Taxonomy" id="4874"/>
    <lineage>
        <taxon>Eukaryota</taxon>
        <taxon>Fungi</taxon>
        <taxon>Fungi incertae sedis</taxon>
        <taxon>Mucoromycota</taxon>
        <taxon>Glomeromycotina</taxon>
        <taxon>Glomeromycetes</taxon>
        <taxon>Diversisporales</taxon>
        <taxon>Gigasporaceae</taxon>
        <taxon>Gigaspora</taxon>
    </lineage>
</organism>
<evidence type="ECO:0000313" key="3">
    <source>
        <dbReference type="Proteomes" id="UP000789901"/>
    </source>
</evidence>
<feature type="region of interest" description="Disordered" evidence="1">
    <location>
        <begin position="1"/>
        <end position="39"/>
    </location>
</feature>
<protein>
    <submittedName>
        <fullName evidence="2">30602_t:CDS:1</fullName>
    </submittedName>
</protein>
<dbReference type="EMBL" id="CAJVQB010081963">
    <property type="protein sequence ID" value="CAG8846057.1"/>
    <property type="molecule type" value="Genomic_DNA"/>
</dbReference>
<accession>A0ABN7X206</accession>
<dbReference type="Proteomes" id="UP000789901">
    <property type="component" value="Unassembled WGS sequence"/>
</dbReference>
<comment type="caution">
    <text evidence="2">The sequence shown here is derived from an EMBL/GenBank/DDBJ whole genome shotgun (WGS) entry which is preliminary data.</text>
</comment>
<gene>
    <name evidence="2" type="ORF">GMARGA_LOCUS37975</name>
</gene>
<sequence>TTTRRPSEDKQDKYYDFNKDSENVDRNNKTNKEIDIAKKDTAKNKKPDLLENINE</sequence>
<evidence type="ECO:0000256" key="1">
    <source>
        <dbReference type="SAM" id="MobiDB-lite"/>
    </source>
</evidence>